<dbReference type="InterPro" id="IPR029062">
    <property type="entry name" value="Class_I_gatase-like"/>
</dbReference>
<dbReference type="PANTHER" id="PTHR37947">
    <property type="entry name" value="BLL2462 PROTEIN"/>
    <property type="match status" value="1"/>
</dbReference>
<name>A0A399CUA0_9BACT</name>
<sequence length="672" mass="75279">MLLLYFRNKENRELTKGQRNLLMVLRFFSFGLIAFLLLSPFLKSLKKMVQNPLVVTAWDNSGSMIAPGDSVMIASEILALKDKLTEEIGKEYTLVNYSFGQETTPDGALDFSGKRSDYSQLVSDLANNYFNENVGALILAGDGIYNQGKSPVNMLEDIPFPVFTIGLGDTTEVTDSRIQGIRVNRTAFSGNRFPVEIDSRYSKLKGRPLKLTVHEEGTEVAQTIVTPPNNDFFHSHQFILEAGTPGLKKFTVSVETAENEKNIKNNTTTFVINVLENKQKILILSDGPHPDIGVVKNTLEQQKSYEISVFTEEPYPSNLSDFNLIILNQLPTSGISMAGIIGNEANQRVPLLFIVGDKTFIPQLNALSTGVTIQPLAGLAEEAQAVINPAYATFSLSESFREVLPKFPPLLAPFANYSLDPGLSPLLFQKVKNIETGKPLLATGMLNGRKTGFLLGEGIWRWRLNNYFQNQSHIQFDELINQLVQYLALRQNEDNFIMDYEPVYAETDHVVLNAEVYNDAFERITSEEVTVVIENEQGDELDFTFDVRGDSYQLDAGNLSVGNYSFTAEVTVGSETYTESGNFAVTAVNIENIVTQANHRMLYQLAVQSGGSFYPPSQAEQIIGDLKSSNTLKPVIRFQEMINELLNLRWLFFVLLLLLSVEWFLRKFWGIY</sequence>
<accession>A0A399CUA0</accession>
<evidence type="ECO:0000256" key="1">
    <source>
        <dbReference type="SAM" id="Phobius"/>
    </source>
</evidence>
<evidence type="ECO:0000313" key="3">
    <source>
        <dbReference type="Proteomes" id="UP000266441"/>
    </source>
</evidence>
<dbReference type="AlphaFoldDB" id="A0A399CUA0"/>
<feature type="transmembrane region" description="Helical" evidence="1">
    <location>
        <begin position="21"/>
        <end position="42"/>
    </location>
</feature>
<dbReference type="EMBL" id="QWET01000023">
    <property type="protein sequence ID" value="RIH63279.1"/>
    <property type="molecule type" value="Genomic_DNA"/>
</dbReference>
<keyword evidence="1" id="KW-0812">Transmembrane</keyword>
<protein>
    <recommendedName>
        <fullName evidence="4">VWA domain-containing protein</fullName>
    </recommendedName>
</protein>
<gene>
    <name evidence="2" type="ORF">D1164_20725</name>
</gene>
<evidence type="ECO:0000313" key="2">
    <source>
        <dbReference type="EMBL" id="RIH63279.1"/>
    </source>
</evidence>
<keyword evidence="1" id="KW-0472">Membrane</keyword>
<organism evidence="2 3">
    <name type="scientific">Mariniphaga sediminis</name>
    <dbReference type="NCBI Taxonomy" id="1628158"/>
    <lineage>
        <taxon>Bacteria</taxon>
        <taxon>Pseudomonadati</taxon>
        <taxon>Bacteroidota</taxon>
        <taxon>Bacteroidia</taxon>
        <taxon>Marinilabiliales</taxon>
        <taxon>Prolixibacteraceae</taxon>
        <taxon>Mariniphaga</taxon>
    </lineage>
</organism>
<dbReference type="SUPFAM" id="SSF52317">
    <property type="entry name" value="Class I glutamine amidotransferase-like"/>
    <property type="match status" value="1"/>
</dbReference>
<keyword evidence="3" id="KW-1185">Reference proteome</keyword>
<dbReference type="Proteomes" id="UP000266441">
    <property type="component" value="Unassembled WGS sequence"/>
</dbReference>
<evidence type="ECO:0008006" key="4">
    <source>
        <dbReference type="Google" id="ProtNLM"/>
    </source>
</evidence>
<reference evidence="2 3" key="1">
    <citation type="journal article" date="2015" name="Int. J. Syst. Evol. Microbiol.">
        <title>Mariniphaga sediminis sp. nov., isolated from coastal sediment.</title>
        <authorList>
            <person name="Wang F.Q."/>
            <person name="Shen Q.Y."/>
            <person name="Chen G.J."/>
            <person name="Du Z.J."/>
        </authorList>
    </citation>
    <scope>NUCLEOTIDE SEQUENCE [LARGE SCALE GENOMIC DNA]</scope>
    <source>
        <strain evidence="2 3">SY21</strain>
    </source>
</reference>
<feature type="transmembrane region" description="Helical" evidence="1">
    <location>
        <begin position="648"/>
        <end position="665"/>
    </location>
</feature>
<proteinExistence type="predicted"/>
<dbReference type="PANTHER" id="PTHR37947:SF1">
    <property type="entry name" value="BLL2462 PROTEIN"/>
    <property type="match status" value="1"/>
</dbReference>
<keyword evidence="1" id="KW-1133">Transmembrane helix</keyword>
<comment type="caution">
    <text evidence="2">The sequence shown here is derived from an EMBL/GenBank/DDBJ whole genome shotgun (WGS) entry which is preliminary data.</text>
</comment>